<name>A0ABS5QAX8_9PROT</name>
<gene>
    <name evidence="1" type="ORF">KHU32_06915</name>
</gene>
<keyword evidence="2" id="KW-1185">Reference proteome</keyword>
<dbReference type="RefSeq" id="WP_213669272.1">
    <property type="nucleotide sequence ID" value="NZ_JAHCDA010000001.1"/>
</dbReference>
<sequence>MRRRAAHADWSVSPAKRWACVAEADGREWRMEAPCPVPDLATLAEALRGDGAPAVLGLDLPLGVPRHYARQRPEAGFVEFLRRRAGDPRFFLVNDTLGTVGLEAPFYPMRGLKGMTRASHAAALGLPGAEALHRWCDAATATRPAGAPPFWTLGANQSGKAGLSAWRDWLAPSLAQEAPIDLWPYAGPLQGLLRPGRLAVAEVYPAEALRQLGLRLRGSKRDRAARLTLAEPLREAMARLRVAPSAALKAALLDGFGADAAGEDRLDCTLGLLALIAVLDGHRADFIPEDEAVRRWEGWVLGQAELPRMALQPLGEEAT</sequence>
<protein>
    <recommendedName>
        <fullName evidence="3">DUF429 domain-containing protein</fullName>
    </recommendedName>
</protein>
<reference evidence="1 2" key="1">
    <citation type="submission" date="2021-05" db="EMBL/GenBank/DDBJ databases">
        <title>Roseococcus sp. XZZS9, whole genome shotgun sequencing project.</title>
        <authorList>
            <person name="Zhao G."/>
            <person name="Shen L."/>
        </authorList>
    </citation>
    <scope>NUCLEOTIDE SEQUENCE [LARGE SCALE GENOMIC DNA]</scope>
    <source>
        <strain evidence="1 2">XZZS9</strain>
    </source>
</reference>
<organism evidence="1 2">
    <name type="scientific">Roseococcus pinisoli</name>
    <dbReference type="NCBI Taxonomy" id="2835040"/>
    <lineage>
        <taxon>Bacteria</taxon>
        <taxon>Pseudomonadati</taxon>
        <taxon>Pseudomonadota</taxon>
        <taxon>Alphaproteobacteria</taxon>
        <taxon>Acetobacterales</taxon>
        <taxon>Roseomonadaceae</taxon>
        <taxon>Roseococcus</taxon>
    </lineage>
</organism>
<accession>A0ABS5QAX8</accession>
<dbReference type="EMBL" id="JAHCDA010000001">
    <property type="protein sequence ID" value="MBS7810662.1"/>
    <property type="molecule type" value="Genomic_DNA"/>
</dbReference>
<dbReference type="Proteomes" id="UP000766336">
    <property type="component" value="Unassembled WGS sequence"/>
</dbReference>
<evidence type="ECO:0008006" key="3">
    <source>
        <dbReference type="Google" id="ProtNLM"/>
    </source>
</evidence>
<proteinExistence type="predicted"/>
<evidence type="ECO:0000313" key="1">
    <source>
        <dbReference type="EMBL" id="MBS7810662.1"/>
    </source>
</evidence>
<evidence type="ECO:0000313" key="2">
    <source>
        <dbReference type="Proteomes" id="UP000766336"/>
    </source>
</evidence>
<comment type="caution">
    <text evidence="1">The sequence shown here is derived from an EMBL/GenBank/DDBJ whole genome shotgun (WGS) entry which is preliminary data.</text>
</comment>